<dbReference type="Gene3D" id="1.10.4030.10">
    <property type="entry name" value="Porin chaperone SurA, peptide-binding domain"/>
    <property type="match status" value="1"/>
</dbReference>
<dbReference type="Gene3D" id="3.10.50.40">
    <property type="match status" value="1"/>
</dbReference>
<evidence type="ECO:0000313" key="7">
    <source>
        <dbReference type="Proteomes" id="UP001301012"/>
    </source>
</evidence>
<gene>
    <name evidence="6" type="ORF">QOZ84_03465</name>
</gene>
<evidence type="ECO:0000256" key="3">
    <source>
        <dbReference type="SAM" id="MobiDB-lite"/>
    </source>
</evidence>
<dbReference type="RefSeq" id="WP_284131563.1">
    <property type="nucleotide sequence ID" value="NZ_JASKYM010000001.1"/>
</dbReference>
<dbReference type="Proteomes" id="UP001301012">
    <property type="component" value="Unassembled WGS sequence"/>
</dbReference>
<evidence type="ECO:0000256" key="2">
    <source>
        <dbReference type="SAM" id="Coils"/>
    </source>
</evidence>
<evidence type="ECO:0000259" key="5">
    <source>
        <dbReference type="PROSITE" id="PS50198"/>
    </source>
</evidence>
<evidence type="ECO:0000256" key="1">
    <source>
        <dbReference type="PROSITE-ProRule" id="PRU00278"/>
    </source>
</evidence>
<dbReference type="PROSITE" id="PS50198">
    <property type="entry name" value="PPIC_PPIASE_2"/>
    <property type="match status" value="1"/>
</dbReference>
<organism evidence="6 7">
    <name type="scientific">Romboutsia sedimentorum</name>
    <dbReference type="NCBI Taxonomy" id="1368474"/>
    <lineage>
        <taxon>Bacteria</taxon>
        <taxon>Bacillati</taxon>
        <taxon>Bacillota</taxon>
        <taxon>Clostridia</taxon>
        <taxon>Peptostreptococcales</taxon>
        <taxon>Peptostreptococcaceae</taxon>
        <taxon>Romboutsia</taxon>
    </lineage>
</organism>
<keyword evidence="2" id="KW-0175">Coiled coil</keyword>
<dbReference type="SUPFAM" id="SSF54534">
    <property type="entry name" value="FKBP-like"/>
    <property type="match status" value="1"/>
</dbReference>
<keyword evidence="7" id="KW-1185">Reference proteome</keyword>
<dbReference type="SUPFAM" id="SSF109998">
    <property type="entry name" value="Triger factor/SurA peptide-binding domain-like"/>
    <property type="match status" value="1"/>
</dbReference>
<keyword evidence="1 6" id="KW-0413">Isomerase</keyword>
<keyword evidence="4" id="KW-1133">Transmembrane helix</keyword>
<evidence type="ECO:0000313" key="6">
    <source>
        <dbReference type="EMBL" id="MDK2562596.1"/>
    </source>
</evidence>
<dbReference type="InterPro" id="IPR050245">
    <property type="entry name" value="PrsA_foldase"/>
</dbReference>
<feature type="transmembrane region" description="Helical" evidence="4">
    <location>
        <begin position="48"/>
        <end position="68"/>
    </location>
</feature>
<dbReference type="InterPro" id="IPR000297">
    <property type="entry name" value="PPIase_PpiC"/>
</dbReference>
<dbReference type="EC" id="5.2.1.8" evidence="6"/>
<keyword evidence="4" id="KW-0472">Membrane</keyword>
<dbReference type="InterPro" id="IPR046357">
    <property type="entry name" value="PPIase_dom_sf"/>
</dbReference>
<dbReference type="PANTHER" id="PTHR47245:SF2">
    <property type="entry name" value="PEPTIDYL-PROLYL CIS-TRANS ISOMERASE HP_0175-RELATED"/>
    <property type="match status" value="1"/>
</dbReference>
<feature type="coiled-coil region" evidence="2">
    <location>
        <begin position="138"/>
        <end position="165"/>
    </location>
</feature>
<dbReference type="InterPro" id="IPR027304">
    <property type="entry name" value="Trigger_fact/SurA_dom_sf"/>
</dbReference>
<accession>A0ABT7E9D6</accession>
<comment type="caution">
    <text evidence="6">The sequence shown here is derived from an EMBL/GenBank/DDBJ whole genome shotgun (WGS) entry which is preliminary data.</text>
</comment>
<dbReference type="PANTHER" id="PTHR47245">
    <property type="entry name" value="PEPTIDYLPROLYL ISOMERASE"/>
    <property type="match status" value="1"/>
</dbReference>
<keyword evidence="1" id="KW-0697">Rotamase</keyword>
<protein>
    <submittedName>
        <fullName evidence="6">Peptidylprolyl isomerase</fullName>
        <ecNumber evidence="6">5.2.1.8</ecNumber>
    </submittedName>
</protein>
<feature type="region of interest" description="Disordered" evidence="3">
    <location>
        <begin position="1"/>
        <end position="35"/>
    </location>
</feature>
<sequence length="370" mass="42260">MSEEKKSNQTNEDDLVNQFMNEENEVKQETQQNEDEGIKLNKKSKFNIKMIAITAVAGVLCLGIGFSVGKDAGRKLPATSKNYSSKVIATVGDTKITEKDLEKKMEPLFYINGKKQLTDEEIKTYEESMTNYITTTEVLYLEAKKDKLDATKEEIEAEYKNLMESMSQNFTITEEEYLKEFKLSKEDIQKDLKKELIASKYMEQSTQVSDKEVKNYYDKNKDEFLKVRASHILISNKDDNGKAVSEEQKKKNKEKAQEILKKAQSGGDFASLAQEYSQDGSASNGGDLNFFARGQMVEPFEKVAFALKSGEISKDIVESEFGYHIIKKTDEKQDDFDTVKEELKTKLSYSKQSNLLDNLSEKYNVNIKNE</sequence>
<dbReference type="GO" id="GO:0003755">
    <property type="term" value="F:peptidyl-prolyl cis-trans isomerase activity"/>
    <property type="evidence" value="ECO:0007669"/>
    <property type="project" value="UniProtKB-EC"/>
</dbReference>
<evidence type="ECO:0000256" key="4">
    <source>
        <dbReference type="SAM" id="Phobius"/>
    </source>
</evidence>
<proteinExistence type="predicted"/>
<dbReference type="Pfam" id="PF13616">
    <property type="entry name" value="Rotamase_3"/>
    <property type="match status" value="1"/>
</dbReference>
<dbReference type="EMBL" id="JASKYM010000001">
    <property type="protein sequence ID" value="MDK2562596.1"/>
    <property type="molecule type" value="Genomic_DNA"/>
</dbReference>
<name>A0ABT7E9D6_9FIRM</name>
<reference evidence="6 7" key="1">
    <citation type="submission" date="2023-05" db="EMBL/GenBank/DDBJ databases">
        <title>Rombocin, a short stable natural nisin variant, displays selective antimicrobial activity against Listeria monocytogenes and employs dual mode of action to kill target bacterial strains.</title>
        <authorList>
            <person name="Wambui J."/>
            <person name="Stephan R."/>
            <person name="Kuipers O.P."/>
        </authorList>
    </citation>
    <scope>NUCLEOTIDE SEQUENCE [LARGE SCALE GENOMIC DNA]</scope>
    <source>
        <strain evidence="6 7">RC002</strain>
    </source>
</reference>
<dbReference type="Pfam" id="PF13624">
    <property type="entry name" value="SurA_N_3"/>
    <property type="match status" value="1"/>
</dbReference>
<feature type="domain" description="PpiC" evidence="5">
    <location>
        <begin position="224"/>
        <end position="330"/>
    </location>
</feature>
<keyword evidence="4" id="KW-0812">Transmembrane</keyword>